<dbReference type="STRING" id="1314778.A0A5C3P2J1"/>
<dbReference type="AlphaFoldDB" id="A0A5C3P2J1"/>
<dbReference type="InterPro" id="IPR032675">
    <property type="entry name" value="LRR_dom_sf"/>
</dbReference>
<evidence type="ECO:0008006" key="4">
    <source>
        <dbReference type="Google" id="ProtNLM"/>
    </source>
</evidence>
<dbReference type="SUPFAM" id="SSF52047">
    <property type="entry name" value="RNI-like"/>
    <property type="match status" value="1"/>
</dbReference>
<accession>A0A5C3P2J1</accession>
<evidence type="ECO:0000313" key="3">
    <source>
        <dbReference type="Proteomes" id="UP000308197"/>
    </source>
</evidence>
<evidence type="ECO:0000256" key="1">
    <source>
        <dbReference type="SAM" id="MobiDB-lite"/>
    </source>
</evidence>
<keyword evidence="3" id="KW-1185">Reference proteome</keyword>
<dbReference type="Proteomes" id="UP000308197">
    <property type="component" value="Unassembled WGS sequence"/>
</dbReference>
<proteinExistence type="predicted"/>
<name>A0A5C3P2J1_9APHY</name>
<feature type="region of interest" description="Disordered" evidence="1">
    <location>
        <begin position="463"/>
        <end position="494"/>
    </location>
</feature>
<reference evidence="2 3" key="1">
    <citation type="journal article" date="2019" name="Nat. Ecol. Evol.">
        <title>Megaphylogeny resolves global patterns of mushroom evolution.</title>
        <authorList>
            <person name="Varga T."/>
            <person name="Krizsan K."/>
            <person name="Foldi C."/>
            <person name="Dima B."/>
            <person name="Sanchez-Garcia M."/>
            <person name="Sanchez-Ramirez S."/>
            <person name="Szollosi G.J."/>
            <person name="Szarkandi J.G."/>
            <person name="Papp V."/>
            <person name="Albert L."/>
            <person name="Andreopoulos W."/>
            <person name="Angelini C."/>
            <person name="Antonin V."/>
            <person name="Barry K.W."/>
            <person name="Bougher N.L."/>
            <person name="Buchanan P."/>
            <person name="Buyck B."/>
            <person name="Bense V."/>
            <person name="Catcheside P."/>
            <person name="Chovatia M."/>
            <person name="Cooper J."/>
            <person name="Damon W."/>
            <person name="Desjardin D."/>
            <person name="Finy P."/>
            <person name="Geml J."/>
            <person name="Haridas S."/>
            <person name="Hughes K."/>
            <person name="Justo A."/>
            <person name="Karasinski D."/>
            <person name="Kautmanova I."/>
            <person name="Kiss B."/>
            <person name="Kocsube S."/>
            <person name="Kotiranta H."/>
            <person name="LaButti K.M."/>
            <person name="Lechner B.E."/>
            <person name="Liimatainen K."/>
            <person name="Lipzen A."/>
            <person name="Lukacs Z."/>
            <person name="Mihaltcheva S."/>
            <person name="Morgado L.N."/>
            <person name="Niskanen T."/>
            <person name="Noordeloos M.E."/>
            <person name="Ohm R.A."/>
            <person name="Ortiz-Santana B."/>
            <person name="Ovrebo C."/>
            <person name="Racz N."/>
            <person name="Riley R."/>
            <person name="Savchenko A."/>
            <person name="Shiryaev A."/>
            <person name="Soop K."/>
            <person name="Spirin V."/>
            <person name="Szebenyi C."/>
            <person name="Tomsovsky M."/>
            <person name="Tulloss R.E."/>
            <person name="Uehling J."/>
            <person name="Grigoriev I.V."/>
            <person name="Vagvolgyi C."/>
            <person name="Papp T."/>
            <person name="Martin F.M."/>
            <person name="Miettinen O."/>
            <person name="Hibbett D.S."/>
            <person name="Nagy L.G."/>
        </authorList>
    </citation>
    <scope>NUCLEOTIDE SEQUENCE [LARGE SCALE GENOMIC DNA]</scope>
    <source>
        <strain evidence="2 3">HHB13444</strain>
    </source>
</reference>
<protein>
    <recommendedName>
        <fullName evidence="4">F-box domain-containing protein</fullName>
    </recommendedName>
</protein>
<sequence>MSYPHPSTSGPHRALDCYDVLCTVFDQLAGDEDAWYDYDVPTREAHCWYARKVDSQRRTTLARCARVCKAFFTPASAILWRDIDSLAPLISCIRSSDPSSSNEVRIPKLGTRAFEYARRVRAVHGFGKPMDPRDSAYLNDLSASDAFTFLPQLRHLRWIQLVPAGMELLQIIPPSLRSLHIVFRRSPAWQDYVAMHDIPCEYELFVRDLLQKVSNRAPHLRYIRISTSGDVKESWLESLGEFPQLKTVDVLERVHCPVMTVPLMLPLCLLRDLRRLRLRLPDEIPSLGALHSFPSLQTLTLDAMFAPLRVVAAFLSTITSQQLETLVIQNCECTTMAVGTRVHEVCDVMRTRFSRSLRRVELSLRGVGPVISHTHPLIRTIEPLLDMHDLDDVRLTIAPEVAVIPSSEHDLEKMAEAWPKATRLHLCYLPSSSSPSLKDVAEFARHCGDLTDLVLPGIDATTSYSHSGTAPPTNPKRMSFPPDPPTRTGTGKGARHALRSLTLADSGWNSKIPDPTRLARFMDELFPDVEWKCPPLASEHWRETIQEVVRLRIARITRDLR</sequence>
<dbReference type="InParanoid" id="A0A5C3P2J1"/>
<organism evidence="2 3">
    <name type="scientific">Polyporus arcularius HHB13444</name>
    <dbReference type="NCBI Taxonomy" id="1314778"/>
    <lineage>
        <taxon>Eukaryota</taxon>
        <taxon>Fungi</taxon>
        <taxon>Dikarya</taxon>
        <taxon>Basidiomycota</taxon>
        <taxon>Agaricomycotina</taxon>
        <taxon>Agaricomycetes</taxon>
        <taxon>Polyporales</taxon>
        <taxon>Polyporaceae</taxon>
        <taxon>Polyporus</taxon>
    </lineage>
</organism>
<evidence type="ECO:0000313" key="2">
    <source>
        <dbReference type="EMBL" id="TFK83876.1"/>
    </source>
</evidence>
<gene>
    <name evidence="2" type="ORF">K466DRAFT_602491</name>
</gene>
<dbReference type="EMBL" id="ML211358">
    <property type="protein sequence ID" value="TFK83876.1"/>
    <property type="molecule type" value="Genomic_DNA"/>
</dbReference>
<dbReference type="Gene3D" id="3.80.10.10">
    <property type="entry name" value="Ribonuclease Inhibitor"/>
    <property type="match status" value="1"/>
</dbReference>